<reference evidence="1 2" key="1">
    <citation type="submission" date="2018-06" db="EMBL/GenBank/DDBJ databases">
        <title>Extensive metabolic versatility and redundancy in microbially diverse, dynamic hydrothermal sediments.</title>
        <authorList>
            <person name="Dombrowski N."/>
            <person name="Teske A."/>
            <person name="Baker B.J."/>
        </authorList>
    </citation>
    <scope>NUCLEOTIDE SEQUENCE [LARGE SCALE GENOMIC DNA]</scope>
    <source>
        <strain evidence="1">B66_G16</strain>
    </source>
</reference>
<comment type="caution">
    <text evidence="1">The sequence shown here is derived from an EMBL/GenBank/DDBJ whole genome shotgun (WGS) entry which is preliminary data.</text>
</comment>
<sequence>MTSPPKIEIEVGSFFAMPKIKFREAGPITYVKYNRINILGDCVDAWCAFTQNGLNKINIQKNETNVTIALEHVED</sequence>
<protein>
    <submittedName>
        <fullName evidence="1">Uncharacterized protein</fullName>
    </submittedName>
</protein>
<organism evidence="1 2">
    <name type="scientific">Thermoproteota archaeon</name>
    <dbReference type="NCBI Taxonomy" id="2056631"/>
    <lineage>
        <taxon>Archaea</taxon>
        <taxon>Thermoproteota</taxon>
    </lineage>
</organism>
<evidence type="ECO:0000313" key="1">
    <source>
        <dbReference type="EMBL" id="RLE48421.1"/>
    </source>
</evidence>
<evidence type="ECO:0000313" key="2">
    <source>
        <dbReference type="Proteomes" id="UP000278475"/>
    </source>
</evidence>
<proteinExistence type="predicted"/>
<dbReference type="EMBL" id="QMQV01000077">
    <property type="protein sequence ID" value="RLE48421.1"/>
    <property type="molecule type" value="Genomic_DNA"/>
</dbReference>
<dbReference type="Proteomes" id="UP000278475">
    <property type="component" value="Unassembled WGS sequence"/>
</dbReference>
<accession>A0A497ENA5</accession>
<name>A0A497ENA5_9CREN</name>
<gene>
    <name evidence="1" type="ORF">DRJ31_07340</name>
</gene>
<dbReference type="AlphaFoldDB" id="A0A497ENA5"/>